<gene>
    <name evidence="1" type="ORF">DFP95_107176</name>
</gene>
<reference evidence="1 2" key="1">
    <citation type="submission" date="2018-07" db="EMBL/GenBank/DDBJ databases">
        <title>Genomic Encyclopedia of Type Strains, Phase III (KMG-III): the genomes of soil and plant-associated and newly described type strains.</title>
        <authorList>
            <person name="Whitman W."/>
        </authorList>
    </citation>
    <scope>NUCLEOTIDE SEQUENCE [LARGE SCALE GENOMIC DNA]</scope>
    <source>
        <strain evidence="1 2">CECT 8236</strain>
    </source>
</reference>
<dbReference type="RefSeq" id="WP_115993383.1">
    <property type="nucleotide sequence ID" value="NZ_QRDY01000007.1"/>
</dbReference>
<dbReference type="AlphaFoldDB" id="A0A3D9ICE0"/>
<evidence type="ECO:0000313" key="2">
    <source>
        <dbReference type="Proteomes" id="UP000256869"/>
    </source>
</evidence>
<comment type="caution">
    <text evidence="1">The sequence shown here is derived from an EMBL/GenBank/DDBJ whole genome shotgun (WGS) entry which is preliminary data.</text>
</comment>
<accession>A0A3D9ICE0</accession>
<proteinExistence type="predicted"/>
<dbReference type="Proteomes" id="UP000256869">
    <property type="component" value="Unassembled WGS sequence"/>
</dbReference>
<dbReference type="EMBL" id="QRDY01000007">
    <property type="protein sequence ID" value="RED59337.1"/>
    <property type="molecule type" value="Genomic_DNA"/>
</dbReference>
<sequence length="96" mass="9946">MSIGFFTFYSQEAGVGQGYYSAVDPPGTSGIVTVSTDSLTGPVRLVITRYNGLSTFELDVPGGKEYGISITQIQSIGILNISGATATGSFSVSLPE</sequence>
<keyword evidence="2" id="KW-1185">Reference proteome</keyword>
<dbReference type="OrthoDB" id="2622754at2"/>
<protein>
    <submittedName>
        <fullName evidence="1">Uncharacterized protein</fullName>
    </submittedName>
</protein>
<organism evidence="1 2">
    <name type="scientific">Cohnella lupini</name>
    <dbReference type="NCBI Taxonomy" id="1294267"/>
    <lineage>
        <taxon>Bacteria</taxon>
        <taxon>Bacillati</taxon>
        <taxon>Bacillota</taxon>
        <taxon>Bacilli</taxon>
        <taxon>Bacillales</taxon>
        <taxon>Paenibacillaceae</taxon>
        <taxon>Cohnella</taxon>
    </lineage>
</organism>
<evidence type="ECO:0000313" key="1">
    <source>
        <dbReference type="EMBL" id="RED59337.1"/>
    </source>
</evidence>
<name>A0A3D9ICE0_9BACL</name>